<dbReference type="PANTHER" id="PTHR43228">
    <property type="entry name" value="TWO-COMPONENT RESPONSE REGULATOR"/>
    <property type="match status" value="1"/>
</dbReference>
<dbReference type="SMART" id="SM00448">
    <property type="entry name" value="REC"/>
    <property type="match status" value="1"/>
</dbReference>
<reference evidence="3 4" key="1">
    <citation type="submission" date="2019-04" db="EMBL/GenBank/DDBJ databases">
        <title>Geobacter oryzae sp. nov., ferric-reducing bacteria isolated from paddy soil.</title>
        <authorList>
            <person name="Xu Z."/>
            <person name="Masuda Y."/>
            <person name="Itoh H."/>
            <person name="Senoo K."/>
        </authorList>
    </citation>
    <scope>NUCLEOTIDE SEQUENCE [LARGE SCALE GENOMIC DNA]</scope>
    <source>
        <strain evidence="3 4">Red111</strain>
    </source>
</reference>
<dbReference type="SUPFAM" id="SSF52172">
    <property type="entry name" value="CheY-like"/>
    <property type="match status" value="1"/>
</dbReference>
<gene>
    <name evidence="3" type="ORF">E4633_07870</name>
</gene>
<comment type="caution">
    <text evidence="3">The sequence shown here is derived from an EMBL/GenBank/DDBJ whole genome shotgun (WGS) entry which is preliminary data.</text>
</comment>
<protein>
    <submittedName>
        <fullName evidence="3">Response regulator</fullName>
    </submittedName>
</protein>
<evidence type="ECO:0000313" key="3">
    <source>
        <dbReference type="EMBL" id="TGU72221.1"/>
    </source>
</evidence>
<dbReference type="InterPro" id="IPR052048">
    <property type="entry name" value="ST_Response_Regulator"/>
</dbReference>
<dbReference type="Gene3D" id="3.40.50.2300">
    <property type="match status" value="1"/>
</dbReference>
<evidence type="ECO:0000313" key="4">
    <source>
        <dbReference type="Proteomes" id="UP000306416"/>
    </source>
</evidence>
<dbReference type="AlphaFoldDB" id="A0A4S1CFF1"/>
<dbReference type="Pfam" id="PF00072">
    <property type="entry name" value="Response_reg"/>
    <property type="match status" value="1"/>
</dbReference>
<feature type="modified residue" description="4-aspartylphosphate" evidence="1">
    <location>
        <position position="54"/>
    </location>
</feature>
<dbReference type="PANTHER" id="PTHR43228:SF1">
    <property type="entry name" value="TWO-COMPONENT RESPONSE REGULATOR ARR22"/>
    <property type="match status" value="1"/>
</dbReference>
<dbReference type="InterPro" id="IPR001789">
    <property type="entry name" value="Sig_transdc_resp-reg_receiver"/>
</dbReference>
<evidence type="ECO:0000256" key="1">
    <source>
        <dbReference type="PROSITE-ProRule" id="PRU00169"/>
    </source>
</evidence>
<dbReference type="GO" id="GO:0000160">
    <property type="term" value="P:phosphorelay signal transduction system"/>
    <property type="evidence" value="ECO:0007669"/>
    <property type="project" value="InterPro"/>
</dbReference>
<sequence length="118" mass="13325">MKRRVLIVDDVEDIRLMLRFMMEREGYDVVAEAANGVEAVEKYRQHSPDITIMDIDMPVMTGVEAARVIRAMGGSSRIVFCTGGYSKYETPPQELRTEGNMLLRKPFLPAQLFQALAA</sequence>
<keyword evidence="4" id="KW-1185">Reference proteome</keyword>
<name>A0A4S1CFF1_9BACT</name>
<dbReference type="Proteomes" id="UP000306416">
    <property type="component" value="Unassembled WGS sequence"/>
</dbReference>
<feature type="domain" description="Response regulatory" evidence="2">
    <location>
        <begin position="4"/>
        <end position="118"/>
    </location>
</feature>
<dbReference type="InterPro" id="IPR011006">
    <property type="entry name" value="CheY-like_superfamily"/>
</dbReference>
<evidence type="ECO:0000259" key="2">
    <source>
        <dbReference type="PROSITE" id="PS50110"/>
    </source>
</evidence>
<proteinExistence type="predicted"/>
<accession>A0A4S1CFF1</accession>
<keyword evidence="1" id="KW-0597">Phosphoprotein</keyword>
<organism evidence="3 4">
    <name type="scientific">Geomonas terrae</name>
    <dbReference type="NCBI Taxonomy" id="2562681"/>
    <lineage>
        <taxon>Bacteria</taxon>
        <taxon>Pseudomonadati</taxon>
        <taxon>Thermodesulfobacteriota</taxon>
        <taxon>Desulfuromonadia</taxon>
        <taxon>Geobacterales</taxon>
        <taxon>Geobacteraceae</taxon>
        <taxon>Geomonas</taxon>
    </lineage>
</organism>
<dbReference type="RefSeq" id="WP_135869708.1">
    <property type="nucleotide sequence ID" value="NZ_SRSC01000002.1"/>
</dbReference>
<dbReference type="EMBL" id="SRSC01000002">
    <property type="protein sequence ID" value="TGU72221.1"/>
    <property type="molecule type" value="Genomic_DNA"/>
</dbReference>
<dbReference type="PROSITE" id="PS50110">
    <property type="entry name" value="RESPONSE_REGULATORY"/>
    <property type="match status" value="1"/>
</dbReference>